<evidence type="ECO:0000256" key="4">
    <source>
        <dbReference type="ARBA" id="ARBA00023027"/>
    </source>
</evidence>
<evidence type="ECO:0000256" key="2">
    <source>
        <dbReference type="ARBA" id="ARBA00012884"/>
    </source>
</evidence>
<accession>A0AA35G696</accession>
<dbReference type="NCBIfam" id="TIGR01237">
    <property type="entry name" value="D1pyr5carbox2"/>
    <property type="match status" value="1"/>
</dbReference>
<keyword evidence="12" id="KW-1185">Reference proteome</keyword>
<dbReference type="CDD" id="cd07124">
    <property type="entry name" value="ALDH_PutA-P5CDH-RocA"/>
    <property type="match status" value="1"/>
</dbReference>
<dbReference type="GO" id="GO:0010133">
    <property type="term" value="P:L-proline catabolic process to L-glutamate"/>
    <property type="evidence" value="ECO:0007669"/>
    <property type="project" value="TreeGrafter"/>
</dbReference>
<dbReference type="PROSITE" id="PS00070">
    <property type="entry name" value="ALDEHYDE_DEHYDR_CYS"/>
    <property type="match status" value="1"/>
</dbReference>
<evidence type="ECO:0000256" key="1">
    <source>
        <dbReference type="ARBA" id="ARBA00004786"/>
    </source>
</evidence>
<dbReference type="AlphaFoldDB" id="A0AA35G696"/>
<dbReference type="NCBIfam" id="NF002852">
    <property type="entry name" value="PRK03137.1"/>
    <property type="match status" value="1"/>
</dbReference>
<dbReference type="InterPro" id="IPR016161">
    <property type="entry name" value="Ald_DH/histidinol_DH"/>
</dbReference>
<dbReference type="FunFam" id="3.40.309.10:FF:000005">
    <property type="entry name" value="1-pyrroline-5-carboxylate dehydrogenase 1"/>
    <property type="match status" value="1"/>
</dbReference>
<name>A0AA35G696_9FIRM</name>
<dbReference type="PANTHER" id="PTHR42862:SF1">
    <property type="entry name" value="DELTA-1-PYRROLINE-5-CARBOXYLATE DEHYDROGENASE 2, ISOFORM A-RELATED"/>
    <property type="match status" value="1"/>
</dbReference>
<dbReference type="Pfam" id="PF00171">
    <property type="entry name" value="Aldedh"/>
    <property type="match status" value="1"/>
</dbReference>
<dbReference type="PANTHER" id="PTHR42862">
    <property type="entry name" value="DELTA-1-PYRROLINE-5-CARBOXYLATE DEHYDROGENASE 1, ISOFORM A-RELATED"/>
    <property type="match status" value="1"/>
</dbReference>
<comment type="catalytic activity">
    <reaction evidence="6">
        <text>L-glutamate 5-semialdehyde + NAD(+) + H2O = L-glutamate + NADH + 2 H(+)</text>
        <dbReference type="Rhea" id="RHEA:30235"/>
        <dbReference type="ChEBI" id="CHEBI:15377"/>
        <dbReference type="ChEBI" id="CHEBI:15378"/>
        <dbReference type="ChEBI" id="CHEBI:29985"/>
        <dbReference type="ChEBI" id="CHEBI:57540"/>
        <dbReference type="ChEBI" id="CHEBI:57945"/>
        <dbReference type="ChEBI" id="CHEBI:58066"/>
        <dbReference type="EC" id="1.2.1.88"/>
    </reaction>
</comment>
<comment type="similarity">
    <text evidence="7">Belongs to the aldehyde dehydrogenase family. RocA subfamily.</text>
</comment>
<dbReference type="InterPro" id="IPR016162">
    <property type="entry name" value="Ald_DH_N"/>
</dbReference>
<comment type="pathway">
    <text evidence="1">Amino-acid degradation; L-proline degradation into L-glutamate; L-glutamate from L-proline: step 2/2.</text>
</comment>
<dbReference type="SUPFAM" id="SSF53720">
    <property type="entry name" value="ALDH-like"/>
    <property type="match status" value="1"/>
</dbReference>
<evidence type="ECO:0000313" key="11">
    <source>
        <dbReference type="EMBL" id="BDG60931.1"/>
    </source>
</evidence>
<dbReference type="InterPro" id="IPR016163">
    <property type="entry name" value="Ald_DH_C"/>
</dbReference>
<dbReference type="InterPro" id="IPR015590">
    <property type="entry name" value="Aldehyde_DH_dom"/>
</dbReference>
<evidence type="ECO:0000256" key="8">
    <source>
        <dbReference type="PROSITE-ProRule" id="PRU10007"/>
    </source>
</evidence>
<gene>
    <name evidence="11" type="primary">rocA</name>
    <name evidence="11" type="ORF">caldi_20210</name>
</gene>
<evidence type="ECO:0000313" key="12">
    <source>
        <dbReference type="Proteomes" id="UP001163687"/>
    </source>
</evidence>
<dbReference type="Proteomes" id="UP001163687">
    <property type="component" value="Chromosome"/>
</dbReference>
<evidence type="ECO:0000256" key="9">
    <source>
        <dbReference type="RuleBase" id="RU003345"/>
    </source>
</evidence>
<keyword evidence="4" id="KW-0520">NAD</keyword>
<dbReference type="FunFam" id="3.40.605.10:FF:000045">
    <property type="entry name" value="1-pyrroline-5-carboxylate dehydrogenase 1"/>
    <property type="match status" value="1"/>
</dbReference>
<dbReference type="Gene3D" id="3.40.309.10">
    <property type="entry name" value="Aldehyde Dehydrogenase, Chain A, domain 2"/>
    <property type="match status" value="1"/>
</dbReference>
<dbReference type="InterPro" id="IPR050485">
    <property type="entry name" value="Proline_metab_enzyme"/>
</dbReference>
<keyword evidence="3 9" id="KW-0560">Oxidoreductase</keyword>
<feature type="domain" description="Aldehyde dehydrogenase" evidence="10">
    <location>
        <begin position="51"/>
        <end position="514"/>
    </location>
</feature>
<proteinExistence type="inferred from homology"/>
<feature type="active site" evidence="8">
    <location>
        <position position="287"/>
    </location>
</feature>
<dbReference type="EMBL" id="AP025628">
    <property type="protein sequence ID" value="BDG60931.1"/>
    <property type="molecule type" value="Genomic_DNA"/>
</dbReference>
<evidence type="ECO:0000256" key="7">
    <source>
        <dbReference type="ARBA" id="ARBA00061617"/>
    </source>
</evidence>
<dbReference type="Gene3D" id="3.40.605.10">
    <property type="entry name" value="Aldehyde Dehydrogenase, Chain A, domain 1"/>
    <property type="match status" value="1"/>
</dbReference>
<evidence type="ECO:0000259" key="10">
    <source>
        <dbReference type="Pfam" id="PF00171"/>
    </source>
</evidence>
<dbReference type="GO" id="GO:0009898">
    <property type="term" value="C:cytoplasmic side of plasma membrane"/>
    <property type="evidence" value="ECO:0007669"/>
    <property type="project" value="TreeGrafter"/>
</dbReference>
<dbReference type="RefSeq" id="WP_264841615.1">
    <property type="nucleotide sequence ID" value="NZ_AP025628.1"/>
</dbReference>
<evidence type="ECO:0000256" key="6">
    <source>
        <dbReference type="ARBA" id="ARBA00048142"/>
    </source>
</evidence>
<dbReference type="KEGG" id="cmic:caldi_20210"/>
<reference evidence="11" key="1">
    <citation type="submission" date="2022-03" db="EMBL/GenBank/DDBJ databases">
        <title>Complete genome sequence of Caldinitratiruptor microaerophilus.</title>
        <authorList>
            <person name="Mukaiyama R."/>
            <person name="Nishiyama T."/>
            <person name="Ueda K."/>
        </authorList>
    </citation>
    <scope>NUCLEOTIDE SEQUENCE</scope>
    <source>
        <strain evidence="11">JCM 16183</strain>
    </source>
</reference>
<dbReference type="EC" id="1.2.1.88" evidence="2"/>
<evidence type="ECO:0000256" key="5">
    <source>
        <dbReference type="ARBA" id="ARBA00032259"/>
    </source>
</evidence>
<sequence>MAVAEFRNEPATDFGREENRRAYEAAIRKVESQFGRDYPLIIGGERVTTAEKIVSRNPAAPSEVVGTTGKAGPAEVDRALEAARKAFETWSRTDPLARARILWKAAAIMRRRKHELSATMTVEVGKTWPEADADTAEAIDFLEFYGREMARLAQAQPLTRLMGEDNEVYYLPLGVGVIHSPFNFPLAILTGMTSAAIVAGNTVLVKPSVHTPVIAAKFFEILEEAGLPPGVANYVPGDPAEIGEMLTTDPRIHFVSFTGSAAVGAKIHEQAARVQPGQRFLRRVVAEMGGKDAIIVDSEVDVDEAVLGIVTSAFGFGGQKCSACSRAIVLEDRYDEVLEKVTKAAQALRLGDPRRPEVQMGPVGSEAAYRRVLEYIQIGRGEGRLVTGGGAPEGLGDGYFVSPTIFADVDPHARIAQEEIFGPVLAFFKAGSFEEAVAIANDTQYGLTGSVYSRNRANLEYARREFHVGNLYFNRKCTGALVGVHPFGGFKMSGTDSKAGGRDYLLLFTQAKSVSEKF</sequence>
<dbReference type="InterPro" id="IPR005932">
    <property type="entry name" value="RocA"/>
</dbReference>
<dbReference type="GO" id="GO:0004657">
    <property type="term" value="F:proline dehydrogenase activity"/>
    <property type="evidence" value="ECO:0007669"/>
    <property type="project" value="UniProtKB-ARBA"/>
</dbReference>
<evidence type="ECO:0000256" key="3">
    <source>
        <dbReference type="ARBA" id="ARBA00023002"/>
    </source>
</evidence>
<dbReference type="GO" id="GO:0003842">
    <property type="term" value="F:L-glutamate gamma-semialdehyde dehydrogenase activity"/>
    <property type="evidence" value="ECO:0007669"/>
    <property type="project" value="UniProtKB-EC"/>
</dbReference>
<dbReference type="InterPro" id="IPR029510">
    <property type="entry name" value="Ald_DH_CS_GLU"/>
</dbReference>
<dbReference type="InterPro" id="IPR016160">
    <property type="entry name" value="Ald_DH_CS_CYS"/>
</dbReference>
<dbReference type="PROSITE" id="PS00687">
    <property type="entry name" value="ALDEHYDE_DEHYDR_GLU"/>
    <property type="match status" value="1"/>
</dbReference>
<protein>
    <recommendedName>
        <fullName evidence="5">L-glutamate gamma-semialdehyde dehydrogenase</fullName>
        <ecNumber evidence="2">1.2.1.88</ecNumber>
    </recommendedName>
    <alternativeName>
        <fullName evidence="5">L-glutamate gamma-semialdehyde dehydrogenase</fullName>
    </alternativeName>
</protein>
<organism evidence="11 12">
    <name type="scientific">Caldinitratiruptor microaerophilus</name>
    <dbReference type="NCBI Taxonomy" id="671077"/>
    <lineage>
        <taxon>Bacteria</taxon>
        <taxon>Bacillati</taxon>
        <taxon>Bacillota</taxon>
        <taxon>Clostridia</taxon>
        <taxon>Eubacteriales</taxon>
        <taxon>Symbiobacteriaceae</taxon>
        <taxon>Caldinitratiruptor</taxon>
    </lineage>
</organism>